<feature type="region of interest" description="Disordered" evidence="1">
    <location>
        <begin position="76"/>
        <end position="99"/>
    </location>
</feature>
<sequence>MLHLGSGYMVPARNVVLICDAQSIDARAFLSRMKREDRLVRIEPGDKSLIICQGRRSRTAYLSPIATRTLARRFAAQHERSRFRPRPDISRDAPPIRQG</sequence>
<accession>A0A9D1LT02</accession>
<name>A0A9D1LT02_9FIRM</name>
<organism evidence="2 3">
    <name type="scientific">Candidatus Fimadaptatus faecigallinarum</name>
    <dbReference type="NCBI Taxonomy" id="2840814"/>
    <lineage>
        <taxon>Bacteria</taxon>
        <taxon>Bacillati</taxon>
        <taxon>Bacillota</taxon>
        <taxon>Clostridia</taxon>
        <taxon>Eubacteriales</taxon>
        <taxon>Candidatus Fimadaptatus</taxon>
    </lineage>
</organism>
<evidence type="ECO:0000313" key="2">
    <source>
        <dbReference type="EMBL" id="HIU47536.1"/>
    </source>
</evidence>
<dbReference type="EMBL" id="DVNK01000058">
    <property type="protein sequence ID" value="HIU47536.1"/>
    <property type="molecule type" value="Genomic_DNA"/>
</dbReference>
<evidence type="ECO:0000256" key="1">
    <source>
        <dbReference type="SAM" id="MobiDB-lite"/>
    </source>
</evidence>
<reference evidence="2" key="1">
    <citation type="submission" date="2020-10" db="EMBL/GenBank/DDBJ databases">
        <authorList>
            <person name="Gilroy R."/>
        </authorList>
    </citation>
    <scope>NUCLEOTIDE SEQUENCE</scope>
    <source>
        <strain evidence="2">ChiSxjej2B14-8506</strain>
    </source>
</reference>
<gene>
    <name evidence="2" type="ORF">IAC59_09830</name>
</gene>
<dbReference type="Proteomes" id="UP000824123">
    <property type="component" value="Unassembled WGS sequence"/>
</dbReference>
<comment type="caution">
    <text evidence="2">The sequence shown here is derived from an EMBL/GenBank/DDBJ whole genome shotgun (WGS) entry which is preliminary data.</text>
</comment>
<protein>
    <submittedName>
        <fullName evidence="2">DUF370 domain-containing protein</fullName>
    </submittedName>
</protein>
<dbReference type="InterPro" id="IPR007169">
    <property type="entry name" value="RemA-like"/>
</dbReference>
<feature type="compositionally biased region" description="Basic and acidic residues" evidence="1">
    <location>
        <begin position="76"/>
        <end position="91"/>
    </location>
</feature>
<evidence type="ECO:0000313" key="3">
    <source>
        <dbReference type="Proteomes" id="UP000824123"/>
    </source>
</evidence>
<dbReference type="AlphaFoldDB" id="A0A9D1LT02"/>
<reference evidence="2" key="2">
    <citation type="journal article" date="2021" name="PeerJ">
        <title>Extensive microbial diversity within the chicken gut microbiome revealed by metagenomics and culture.</title>
        <authorList>
            <person name="Gilroy R."/>
            <person name="Ravi A."/>
            <person name="Getino M."/>
            <person name="Pursley I."/>
            <person name="Horton D.L."/>
            <person name="Alikhan N.F."/>
            <person name="Baker D."/>
            <person name="Gharbi K."/>
            <person name="Hall N."/>
            <person name="Watson M."/>
            <person name="Adriaenssens E.M."/>
            <person name="Foster-Nyarko E."/>
            <person name="Jarju S."/>
            <person name="Secka A."/>
            <person name="Antonio M."/>
            <person name="Oren A."/>
            <person name="Chaudhuri R.R."/>
            <person name="La Ragione R."/>
            <person name="Hildebrand F."/>
            <person name="Pallen M.J."/>
        </authorList>
    </citation>
    <scope>NUCLEOTIDE SEQUENCE</scope>
    <source>
        <strain evidence="2">ChiSxjej2B14-8506</strain>
    </source>
</reference>
<proteinExistence type="predicted"/>
<dbReference type="Pfam" id="PF04025">
    <property type="entry name" value="RemA-like"/>
    <property type="match status" value="1"/>
</dbReference>